<dbReference type="EMBL" id="CP090896">
    <property type="protein sequence ID" value="ULT81239.1"/>
    <property type="molecule type" value="Genomic_DNA"/>
</dbReference>
<gene>
    <name evidence="2" type="ORF">L3Y34_011251</name>
</gene>
<feature type="region of interest" description="Disordered" evidence="1">
    <location>
        <begin position="1"/>
        <end position="83"/>
    </location>
</feature>
<sequence length="152" mass="17141">MTELSQYSPILKTTGFGGKHSQPAIITPSTNTPSESSVNVSLKTESQDSTYKTKLEKGLRNQLLGKRRSADTEFSTVPQRPKKKANFNPTNLYFSFSAYHIHCMKIITKKKRKKRKLKYDLGDFVPAESTIKARRLLNAQKQSSKEDATSDP</sequence>
<accession>A0AAE8ZPP9</accession>
<organism evidence="2 3">
    <name type="scientific">Caenorhabditis briggsae</name>
    <dbReference type="NCBI Taxonomy" id="6238"/>
    <lineage>
        <taxon>Eukaryota</taxon>
        <taxon>Metazoa</taxon>
        <taxon>Ecdysozoa</taxon>
        <taxon>Nematoda</taxon>
        <taxon>Chromadorea</taxon>
        <taxon>Rhabditida</taxon>
        <taxon>Rhabditina</taxon>
        <taxon>Rhabditomorpha</taxon>
        <taxon>Rhabditoidea</taxon>
        <taxon>Rhabditidae</taxon>
        <taxon>Peloderinae</taxon>
        <taxon>Caenorhabditis</taxon>
    </lineage>
</organism>
<protein>
    <submittedName>
        <fullName evidence="2">Uncharacterized protein</fullName>
    </submittedName>
</protein>
<feature type="compositionally biased region" description="Polar residues" evidence="1">
    <location>
        <begin position="27"/>
        <end position="50"/>
    </location>
</feature>
<proteinExistence type="predicted"/>
<evidence type="ECO:0000313" key="3">
    <source>
        <dbReference type="Proteomes" id="UP000827892"/>
    </source>
</evidence>
<dbReference type="AlphaFoldDB" id="A0AAE8ZPP9"/>
<evidence type="ECO:0000256" key="1">
    <source>
        <dbReference type="SAM" id="MobiDB-lite"/>
    </source>
</evidence>
<name>A0AAE8ZPP9_CAEBR</name>
<evidence type="ECO:0000313" key="2">
    <source>
        <dbReference type="EMBL" id="ULT81239.1"/>
    </source>
</evidence>
<dbReference type="Proteomes" id="UP000827892">
    <property type="component" value="Chromosome X"/>
</dbReference>
<reference evidence="2 3" key="1">
    <citation type="submission" date="2022-05" db="EMBL/GenBank/DDBJ databases">
        <title>Chromosome-level reference genomes for two strains of Caenorhabditis briggsae: an improved platform for comparative genomics.</title>
        <authorList>
            <person name="Stevens L."/>
            <person name="Andersen E.C."/>
        </authorList>
    </citation>
    <scope>NUCLEOTIDE SEQUENCE [LARGE SCALE GENOMIC DNA]</scope>
    <source>
        <strain evidence="2">QX1410_ONT</strain>
        <tissue evidence="2">Whole-organism</tissue>
    </source>
</reference>